<reference evidence="1" key="2">
    <citation type="submission" date="2020-05" db="UniProtKB">
        <authorList>
            <consortium name="EnsemblMetazoa"/>
        </authorList>
    </citation>
    <scope>IDENTIFICATION</scope>
    <source>
        <strain evidence="1">LVP_AGWG</strain>
    </source>
</reference>
<dbReference type="AlphaFoldDB" id="A0A6I8U547"/>
<evidence type="ECO:0000313" key="2">
    <source>
        <dbReference type="Proteomes" id="UP000008820"/>
    </source>
</evidence>
<accession>A0A6I8U547</accession>
<reference evidence="1 2" key="1">
    <citation type="submission" date="2017-06" db="EMBL/GenBank/DDBJ databases">
        <title>Aedes aegypti genome working group (AGWG) sequencing and assembly.</title>
        <authorList>
            <consortium name="Aedes aegypti Genome Working Group (AGWG)"/>
            <person name="Matthews B.J."/>
        </authorList>
    </citation>
    <scope>NUCLEOTIDE SEQUENCE [LARGE SCALE GENOMIC DNA]</scope>
    <source>
        <strain evidence="1 2">LVP_AGWG</strain>
    </source>
</reference>
<gene>
    <name evidence="1" type="primary">110677061</name>
</gene>
<protein>
    <submittedName>
        <fullName evidence="1">Uncharacterized protein</fullName>
    </submittedName>
</protein>
<dbReference type="InParanoid" id="A0A6I8U547"/>
<name>A0A6I8U547_AEDAE</name>
<dbReference type="Proteomes" id="UP000008820">
    <property type="component" value="Chromosome 2"/>
</dbReference>
<organism evidence="1 2">
    <name type="scientific">Aedes aegypti</name>
    <name type="common">Yellowfever mosquito</name>
    <name type="synonym">Culex aegypti</name>
    <dbReference type="NCBI Taxonomy" id="7159"/>
    <lineage>
        <taxon>Eukaryota</taxon>
        <taxon>Metazoa</taxon>
        <taxon>Ecdysozoa</taxon>
        <taxon>Arthropoda</taxon>
        <taxon>Hexapoda</taxon>
        <taxon>Insecta</taxon>
        <taxon>Pterygota</taxon>
        <taxon>Neoptera</taxon>
        <taxon>Endopterygota</taxon>
        <taxon>Diptera</taxon>
        <taxon>Nematocera</taxon>
        <taxon>Culicoidea</taxon>
        <taxon>Culicidae</taxon>
        <taxon>Culicinae</taxon>
        <taxon>Aedini</taxon>
        <taxon>Aedes</taxon>
        <taxon>Stegomyia</taxon>
    </lineage>
</organism>
<dbReference type="OrthoDB" id="7767489at2759"/>
<dbReference type="EnsemblMetazoa" id="AAEL022835-RB">
    <property type="protein sequence ID" value="AAEL022835-PB"/>
    <property type="gene ID" value="AAEL022835"/>
</dbReference>
<sequence>MKAIIALVIGTLAVAAQGSYLPATTAVVSGATAWPYNAGWNSWNGWNNWDNHYNGHHGLAAYPYAQGWSPAYGLYGHKTVVQANLGGHASYPWGQPWGTYGAGYAGNYGWGKKYGY</sequence>
<keyword evidence="2" id="KW-1185">Reference proteome</keyword>
<proteinExistence type="predicted"/>
<evidence type="ECO:0000313" key="1">
    <source>
        <dbReference type="EnsemblMetazoa" id="AAEL022835-PB"/>
    </source>
</evidence>